<dbReference type="EMBL" id="JAPTMU010000002">
    <property type="protein sequence ID" value="KAJ4947937.1"/>
    <property type="molecule type" value="Genomic_DNA"/>
</dbReference>
<comment type="caution">
    <text evidence="1">The sequence shown here is derived from an EMBL/GenBank/DDBJ whole genome shotgun (WGS) entry which is preliminary data.</text>
</comment>
<dbReference type="AlphaFoldDB" id="A0AAD6BT72"/>
<feature type="non-terminal residue" evidence="1">
    <location>
        <position position="105"/>
    </location>
</feature>
<protein>
    <submittedName>
        <fullName evidence="1">Uncharacterized protein</fullName>
    </submittedName>
</protein>
<evidence type="ECO:0000313" key="2">
    <source>
        <dbReference type="Proteomes" id="UP001219934"/>
    </source>
</evidence>
<name>A0AAD6BT72_9TELE</name>
<keyword evidence="2" id="KW-1185">Reference proteome</keyword>
<proteinExistence type="predicted"/>
<accession>A0AAD6BT72</accession>
<reference evidence="1" key="1">
    <citation type="submission" date="2022-11" db="EMBL/GenBank/DDBJ databases">
        <title>Chromosome-level genome of Pogonophryne albipinna.</title>
        <authorList>
            <person name="Jo E."/>
        </authorList>
    </citation>
    <scope>NUCLEOTIDE SEQUENCE</scope>
    <source>
        <strain evidence="1">SGF0006</strain>
        <tissue evidence="1">Muscle</tissue>
    </source>
</reference>
<gene>
    <name evidence="1" type="ORF">JOQ06_009966</name>
</gene>
<dbReference type="Proteomes" id="UP001219934">
    <property type="component" value="Unassembled WGS sequence"/>
</dbReference>
<sequence>EGTLTPRQSPSGMHSHRAVSVCIQSGGGDTGSFFLLRLCTGRDCTLARLLPHSGHKPCSVQRCVESTFMRRGEETAGLIENSPLHALALNSRTMKEEGGIGPRST</sequence>
<feature type="non-terminal residue" evidence="1">
    <location>
        <position position="1"/>
    </location>
</feature>
<organism evidence="1 2">
    <name type="scientific">Pogonophryne albipinna</name>
    <dbReference type="NCBI Taxonomy" id="1090488"/>
    <lineage>
        <taxon>Eukaryota</taxon>
        <taxon>Metazoa</taxon>
        <taxon>Chordata</taxon>
        <taxon>Craniata</taxon>
        <taxon>Vertebrata</taxon>
        <taxon>Euteleostomi</taxon>
        <taxon>Actinopterygii</taxon>
        <taxon>Neopterygii</taxon>
        <taxon>Teleostei</taxon>
        <taxon>Neoteleostei</taxon>
        <taxon>Acanthomorphata</taxon>
        <taxon>Eupercaria</taxon>
        <taxon>Perciformes</taxon>
        <taxon>Notothenioidei</taxon>
        <taxon>Pogonophryne</taxon>
    </lineage>
</organism>
<evidence type="ECO:0000313" key="1">
    <source>
        <dbReference type="EMBL" id="KAJ4947937.1"/>
    </source>
</evidence>